<reference evidence="1 2" key="1">
    <citation type="submission" date="2020-02" db="EMBL/GenBank/DDBJ databases">
        <title>A chromosome-scale genome assembly of the black bullhead catfish (Ameiurus melas).</title>
        <authorList>
            <person name="Wen M."/>
            <person name="Zham M."/>
            <person name="Cabau C."/>
            <person name="Klopp C."/>
            <person name="Donnadieu C."/>
            <person name="Roques C."/>
            <person name="Bouchez O."/>
            <person name="Lampietro C."/>
            <person name="Jouanno E."/>
            <person name="Herpin A."/>
            <person name="Louis A."/>
            <person name="Berthelot C."/>
            <person name="Parey E."/>
            <person name="Roest-Crollius H."/>
            <person name="Braasch I."/>
            <person name="Postlethwait J."/>
            <person name="Robinson-Rechavi M."/>
            <person name="Echchiki A."/>
            <person name="Begum T."/>
            <person name="Montfort J."/>
            <person name="Schartl M."/>
            <person name="Bobe J."/>
            <person name="Guiguen Y."/>
        </authorList>
    </citation>
    <scope>NUCLEOTIDE SEQUENCE [LARGE SCALE GENOMIC DNA]</scope>
    <source>
        <strain evidence="1">M_S1</strain>
        <tissue evidence="1">Blood</tissue>
    </source>
</reference>
<name>A0A7J6B8J8_AMEME</name>
<evidence type="ECO:0000313" key="1">
    <source>
        <dbReference type="EMBL" id="KAF4090401.1"/>
    </source>
</evidence>
<protein>
    <submittedName>
        <fullName evidence="1">Uncharacterized protein</fullName>
    </submittedName>
</protein>
<gene>
    <name evidence="1" type="ORF">AMELA_G00051360</name>
</gene>
<sequence>MRRKSQFSAWPETAKWTCTIKNILEGSGSQISFLLDIRCLLPRLFGPGHSKTFFPEGTDAVGTCKIVTMS</sequence>
<proteinExistence type="predicted"/>
<accession>A0A7J6B8J8</accession>
<comment type="caution">
    <text evidence="1">The sequence shown here is derived from an EMBL/GenBank/DDBJ whole genome shotgun (WGS) entry which is preliminary data.</text>
</comment>
<dbReference type="EMBL" id="JAAGNN010000004">
    <property type="protein sequence ID" value="KAF4090401.1"/>
    <property type="molecule type" value="Genomic_DNA"/>
</dbReference>
<organism evidence="1 2">
    <name type="scientific">Ameiurus melas</name>
    <name type="common">Black bullhead</name>
    <name type="synonym">Silurus melas</name>
    <dbReference type="NCBI Taxonomy" id="219545"/>
    <lineage>
        <taxon>Eukaryota</taxon>
        <taxon>Metazoa</taxon>
        <taxon>Chordata</taxon>
        <taxon>Craniata</taxon>
        <taxon>Vertebrata</taxon>
        <taxon>Euteleostomi</taxon>
        <taxon>Actinopterygii</taxon>
        <taxon>Neopterygii</taxon>
        <taxon>Teleostei</taxon>
        <taxon>Ostariophysi</taxon>
        <taxon>Siluriformes</taxon>
        <taxon>Ictaluridae</taxon>
        <taxon>Ameiurus</taxon>
    </lineage>
</organism>
<dbReference type="AlphaFoldDB" id="A0A7J6B8J8"/>
<evidence type="ECO:0000313" key="2">
    <source>
        <dbReference type="Proteomes" id="UP000593565"/>
    </source>
</evidence>
<dbReference type="Proteomes" id="UP000593565">
    <property type="component" value="Unassembled WGS sequence"/>
</dbReference>
<keyword evidence="2" id="KW-1185">Reference proteome</keyword>